<feature type="compositionally biased region" description="Basic and acidic residues" evidence="1">
    <location>
        <begin position="75"/>
        <end position="93"/>
    </location>
</feature>
<gene>
    <name evidence="2" type="ORF">ASPZODRAFT_128948</name>
</gene>
<dbReference type="GeneID" id="34608624"/>
<dbReference type="VEuPathDB" id="FungiDB:ASPZODRAFT_128948"/>
<name>A0A1L9ST88_9EURO</name>
<sequence length="93" mass="10564">MSTNNIPTLRSVRSVHPAQRSNSFSNHTQEQTQGQTQAQGPPSNMVKAALTELLNEGDVRSDASRRTSVQNLLMRTEHDLREERREMHRIPEA</sequence>
<proteinExistence type="predicted"/>
<dbReference type="AlphaFoldDB" id="A0A1L9ST88"/>
<accession>A0A1L9ST88</accession>
<keyword evidence="3" id="KW-1185">Reference proteome</keyword>
<feature type="compositionally biased region" description="Low complexity" evidence="1">
    <location>
        <begin position="28"/>
        <end position="40"/>
    </location>
</feature>
<organism evidence="2 3">
    <name type="scientific">Penicilliopsis zonata CBS 506.65</name>
    <dbReference type="NCBI Taxonomy" id="1073090"/>
    <lineage>
        <taxon>Eukaryota</taxon>
        <taxon>Fungi</taxon>
        <taxon>Dikarya</taxon>
        <taxon>Ascomycota</taxon>
        <taxon>Pezizomycotina</taxon>
        <taxon>Eurotiomycetes</taxon>
        <taxon>Eurotiomycetidae</taxon>
        <taxon>Eurotiales</taxon>
        <taxon>Aspergillaceae</taxon>
        <taxon>Penicilliopsis</taxon>
    </lineage>
</organism>
<evidence type="ECO:0000313" key="3">
    <source>
        <dbReference type="Proteomes" id="UP000184188"/>
    </source>
</evidence>
<protein>
    <submittedName>
        <fullName evidence="2">Uncharacterized protein</fullName>
    </submittedName>
</protein>
<feature type="region of interest" description="Disordered" evidence="1">
    <location>
        <begin position="57"/>
        <end position="93"/>
    </location>
</feature>
<evidence type="ECO:0000313" key="2">
    <source>
        <dbReference type="EMBL" id="OJJ50331.1"/>
    </source>
</evidence>
<dbReference type="Proteomes" id="UP000184188">
    <property type="component" value="Unassembled WGS sequence"/>
</dbReference>
<dbReference type="OrthoDB" id="4509729at2759"/>
<evidence type="ECO:0000256" key="1">
    <source>
        <dbReference type="SAM" id="MobiDB-lite"/>
    </source>
</evidence>
<reference evidence="3" key="1">
    <citation type="journal article" date="2017" name="Genome Biol.">
        <title>Comparative genomics reveals high biological diversity and specific adaptations in the industrially and medically important fungal genus Aspergillus.</title>
        <authorList>
            <person name="de Vries R.P."/>
            <person name="Riley R."/>
            <person name="Wiebenga A."/>
            <person name="Aguilar-Osorio G."/>
            <person name="Amillis S."/>
            <person name="Uchima C.A."/>
            <person name="Anderluh G."/>
            <person name="Asadollahi M."/>
            <person name="Askin M."/>
            <person name="Barry K."/>
            <person name="Battaglia E."/>
            <person name="Bayram O."/>
            <person name="Benocci T."/>
            <person name="Braus-Stromeyer S.A."/>
            <person name="Caldana C."/>
            <person name="Canovas D."/>
            <person name="Cerqueira G.C."/>
            <person name="Chen F."/>
            <person name="Chen W."/>
            <person name="Choi C."/>
            <person name="Clum A."/>
            <person name="Dos Santos R.A."/>
            <person name="Damasio A.R."/>
            <person name="Diallinas G."/>
            <person name="Emri T."/>
            <person name="Fekete E."/>
            <person name="Flipphi M."/>
            <person name="Freyberg S."/>
            <person name="Gallo A."/>
            <person name="Gournas C."/>
            <person name="Habgood R."/>
            <person name="Hainaut M."/>
            <person name="Harispe M.L."/>
            <person name="Henrissat B."/>
            <person name="Hilden K.S."/>
            <person name="Hope R."/>
            <person name="Hossain A."/>
            <person name="Karabika E."/>
            <person name="Karaffa L."/>
            <person name="Karanyi Z."/>
            <person name="Krasevec N."/>
            <person name="Kuo A."/>
            <person name="Kusch H."/>
            <person name="LaButti K."/>
            <person name="Lagendijk E.L."/>
            <person name="Lapidus A."/>
            <person name="Levasseur A."/>
            <person name="Lindquist E."/>
            <person name="Lipzen A."/>
            <person name="Logrieco A.F."/>
            <person name="MacCabe A."/>
            <person name="Maekelae M.R."/>
            <person name="Malavazi I."/>
            <person name="Melin P."/>
            <person name="Meyer V."/>
            <person name="Mielnichuk N."/>
            <person name="Miskei M."/>
            <person name="Molnar A.P."/>
            <person name="Mule G."/>
            <person name="Ngan C.Y."/>
            <person name="Orejas M."/>
            <person name="Orosz E."/>
            <person name="Ouedraogo J.P."/>
            <person name="Overkamp K.M."/>
            <person name="Park H.-S."/>
            <person name="Perrone G."/>
            <person name="Piumi F."/>
            <person name="Punt P.J."/>
            <person name="Ram A.F."/>
            <person name="Ramon A."/>
            <person name="Rauscher S."/>
            <person name="Record E."/>
            <person name="Riano-Pachon D.M."/>
            <person name="Robert V."/>
            <person name="Roehrig J."/>
            <person name="Ruller R."/>
            <person name="Salamov A."/>
            <person name="Salih N.S."/>
            <person name="Samson R.A."/>
            <person name="Sandor E."/>
            <person name="Sanguinetti M."/>
            <person name="Schuetze T."/>
            <person name="Sepcic K."/>
            <person name="Shelest E."/>
            <person name="Sherlock G."/>
            <person name="Sophianopoulou V."/>
            <person name="Squina F.M."/>
            <person name="Sun H."/>
            <person name="Susca A."/>
            <person name="Todd R.B."/>
            <person name="Tsang A."/>
            <person name="Unkles S.E."/>
            <person name="van de Wiele N."/>
            <person name="van Rossen-Uffink D."/>
            <person name="Oliveira J.V."/>
            <person name="Vesth T.C."/>
            <person name="Visser J."/>
            <person name="Yu J.-H."/>
            <person name="Zhou M."/>
            <person name="Andersen M.R."/>
            <person name="Archer D.B."/>
            <person name="Baker S.E."/>
            <person name="Benoit I."/>
            <person name="Brakhage A.A."/>
            <person name="Braus G.H."/>
            <person name="Fischer R."/>
            <person name="Frisvad J.C."/>
            <person name="Goldman G.H."/>
            <person name="Houbraken J."/>
            <person name="Oakley B."/>
            <person name="Pocsi I."/>
            <person name="Scazzocchio C."/>
            <person name="Seiboth B."/>
            <person name="vanKuyk P.A."/>
            <person name="Wortman J."/>
            <person name="Dyer P.S."/>
            <person name="Grigoriev I.V."/>
        </authorList>
    </citation>
    <scope>NUCLEOTIDE SEQUENCE [LARGE SCALE GENOMIC DNA]</scope>
    <source>
        <strain evidence="3">CBS 506.65</strain>
    </source>
</reference>
<dbReference type="RefSeq" id="XP_022584841.1">
    <property type="nucleotide sequence ID" value="XM_022722159.1"/>
</dbReference>
<dbReference type="EMBL" id="KV878337">
    <property type="protein sequence ID" value="OJJ50331.1"/>
    <property type="molecule type" value="Genomic_DNA"/>
</dbReference>
<feature type="region of interest" description="Disordered" evidence="1">
    <location>
        <begin position="1"/>
        <end position="45"/>
    </location>
</feature>